<sequence length="599" mass="66504">MNFTADSTVPSEYYDENFIPGTTNILTGTQHDTNSISSNKSLKRDKNGLVLLPQPSDSINDPLNWSKPRKTWHLLLLAFITALTAATSNDAGAAQDSLNEVYGISYDSMNTGAGVLFIFIGWSCMFFAPASSLYGRRITYLICLLFGTLGCMWFGFSRKTADTIWSQMFVGISESCAEAQVQQSLSDIFFQNNLGSVLTLYILATSVGSFLGPLIAELIAEDMTFRWVGWWGAIISGATLVVLFFGCEETVYDRQLKIYEAARIENGRQGGGGVESSSLVDEKRRDGDGDKYAEVKTITNDMTKSDDKKTKSDVLATIQSPTIDNRKNDPNYDIETTDEKPTPYLKRIALITPAPYLQGFGFKQYLNRFVIYFKVFTLPAVWLSGLLWGLQDAYMTFFLTTQDTFFYDPPWNKSNTGVAIMNVATLIGAVIGCIMSGIFSDKHVVWIAKRNNGVMEPEYRLYLLFITLIISPLGLIMFGVGADKQWPWQCIYVGLGFIGFGWGSIGDTAMSYLMDAYPEIVIQGMVGVSIINNTLACIFTFACSYWLDGAGTANTYIALAVIDFVTIACIIPFLYFGKTFRKRTKNIYIGMVELTQGMG</sequence>
<evidence type="ECO:0000256" key="1">
    <source>
        <dbReference type="ARBA" id="ARBA00004141"/>
    </source>
</evidence>
<comment type="subcellular location">
    <subcellularLocation>
        <location evidence="1">Membrane</location>
        <topology evidence="1">Multi-pass membrane protein</topology>
    </subcellularLocation>
</comment>
<evidence type="ECO:0000256" key="2">
    <source>
        <dbReference type="ARBA" id="ARBA00022692"/>
    </source>
</evidence>
<proteinExistence type="predicted"/>
<keyword evidence="2 6" id="KW-0812">Transmembrane</keyword>
<organism evidence="7 8">
    <name type="scientific">Candida parapsilosis</name>
    <name type="common">Yeast</name>
    <dbReference type="NCBI Taxonomy" id="5480"/>
    <lineage>
        <taxon>Eukaryota</taxon>
        <taxon>Fungi</taxon>
        <taxon>Dikarya</taxon>
        <taxon>Ascomycota</taxon>
        <taxon>Saccharomycotina</taxon>
        <taxon>Pichiomycetes</taxon>
        <taxon>Debaryomycetaceae</taxon>
        <taxon>Candida/Lodderomyces clade</taxon>
        <taxon>Candida</taxon>
    </lineage>
</organism>
<feature type="transmembrane region" description="Helical" evidence="6">
    <location>
        <begin position="526"/>
        <end position="547"/>
    </location>
</feature>
<feature type="transmembrane region" description="Helical" evidence="6">
    <location>
        <begin position="228"/>
        <end position="247"/>
    </location>
</feature>
<feature type="transmembrane region" description="Helical" evidence="6">
    <location>
        <begin position="194"/>
        <end position="216"/>
    </location>
</feature>
<feature type="transmembrane region" description="Helical" evidence="6">
    <location>
        <begin position="419"/>
        <end position="440"/>
    </location>
</feature>
<gene>
    <name evidence="7" type="ORF">FOB60_002945</name>
</gene>
<feature type="transmembrane region" description="Helical" evidence="6">
    <location>
        <begin position="113"/>
        <end position="132"/>
    </location>
</feature>
<dbReference type="OrthoDB" id="5215911at2759"/>
<dbReference type="AlphaFoldDB" id="A0A8X7NMC5"/>
<dbReference type="GO" id="GO:0005886">
    <property type="term" value="C:plasma membrane"/>
    <property type="evidence" value="ECO:0007669"/>
    <property type="project" value="TreeGrafter"/>
</dbReference>
<dbReference type="InterPro" id="IPR036259">
    <property type="entry name" value="MFS_trans_sf"/>
</dbReference>
<keyword evidence="3 6" id="KW-1133">Transmembrane helix</keyword>
<dbReference type="GO" id="GO:0022890">
    <property type="term" value="F:inorganic cation transmembrane transporter activity"/>
    <property type="evidence" value="ECO:0007669"/>
    <property type="project" value="EnsemblFungi"/>
</dbReference>
<dbReference type="GO" id="GO:0015665">
    <property type="term" value="F:alcohol transmembrane transporter activity"/>
    <property type="evidence" value="ECO:0007669"/>
    <property type="project" value="EnsemblFungi"/>
</dbReference>
<feature type="transmembrane region" description="Helical" evidence="6">
    <location>
        <begin position="138"/>
        <end position="156"/>
    </location>
</feature>
<dbReference type="Pfam" id="PF07690">
    <property type="entry name" value="MFS_1"/>
    <property type="match status" value="1"/>
</dbReference>
<feature type="transmembrane region" description="Helical" evidence="6">
    <location>
        <begin position="369"/>
        <end position="390"/>
    </location>
</feature>
<evidence type="ECO:0000256" key="6">
    <source>
        <dbReference type="SAM" id="Phobius"/>
    </source>
</evidence>
<dbReference type="GO" id="GO:0015203">
    <property type="term" value="F:polyamine transmembrane transporter activity"/>
    <property type="evidence" value="ECO:0007669"/>
    <property type="project" value="EnsemblFungi"/>
</dbReference>
<evidence type="ECO:0000313" key="8">
    <source>
        <dbReference type="Proteomes" id="UP000590412"/>
    </source>
</evidence>
<dbReference type="GO" id="GO:0006812">
    <property type="term" value="P:monoatomic cation transport"/>
    <property type="evidence" value="ECO:0007669"/>
    <property type="project" value="EnsemblFungi"/>
</dbReference>
<protein>
    <submittedName>
        <fullName evidence="7">Major Facilitator Superfamily protein</fullName>
    </submittedName>
</protein>
<keyword evidence="4 6" id="KW-0472">Membrane</keyword>
<feature type="transmembrane region" description="Helical" evidence="6">
    <location>
        <begin position="461"/>
        <end position="480"/>
    </location>
</feature>
<feature type="transmembrane region" description="Helical" evidence="6">
    <location>
        <begin position="486"/>
        <end position="505"/>
    </location>
</feature>
<accession>A0A8X7NMC5</accession>
<feature type="transmembrane region" description="Helical" evidence="6">
    <location>
        <begin position="553"/>
        <end position="576"/>
    </location>
</feature>
<dbReference type="SUPFAM" id="SSF103473">
    <property type="entry name" value="MFS general substrate transporter"/>
    <property type="match status" value="1"/>
</dbReference>
<evidence type="ECO:0000256" key="5">
    <source>
        <dbReference type="SAM" id="MobiDB-lite"/>
    </source>
</evidence>
<evidence type="ECO:0000256" key="3">
    <source>
        <dbReference type="ARBA" id="ARBA00022989"/>
    </source>
</evidence>
<dbReference type="Proteomes" id="UP000590412">
    <property type="component" value="Unassembled WGS sequence"/>
</dbReference>
<name>A0A8X7NMC5_CANPA</name>
<evidence type="ECO:0000256" key="4">
    <source>
        <dbReference type="ARBA" id="ARBA00023136"/>
    </source>
</evidence>
<dbReference type="GO" id="GO:0000324">
    <property type="term" value="C:fungal-type vacuole"/>
    <property type="evidence" value="ECO:0007669"/>
    <property type="project" value="TreeGrafter"/>
</dbReference>
<feature type="region of interest" description="Disordered" evidence="5">
    <location>
        <begin position="268"/>
        <end position="287"/>
    </location>
</feature>
<evidence type="ECO:0000313" key="7">
    <source>
        <dbReference type="EMBL" id="KAF6052689.1"/>
    </source>
</evidence>
<reference evidence="7" key="1">
    <citation type="submission" date="2020-03" db="EMBL/GenBank/DDBJ databases">
        <title>FDA dAtabase for Regulatory Grade micrObial Sequences (FDA-ARGOS): Supporting development and validation of Infectious Disease Dx tests.</title>
        <authorList>
            <person name="Campos J."/>
            <person name="Goldberg B."/>
            <person name="Tallon L."/>
            <person name="Sadzewicz L."/>
            <person name="Vavikolanu K."/>
            <person name="Mehta A."/>
            <person name="Aluvathingal J."/>
            <person name="Nadendla S."/>
            <person name="Nandy P."/>
            <person name="Geyer C."/>
            <person name="Yan Y."/>
            <person name="Sichtig H."/>
        </authorList>
    </citation>
    <scope>NUCLEOTIDE SEQUENCE [LARGE SCALE GENOMIC DNA]</scope>
    <source>
        <strain evidence="7">FDAARGOS_652</strain>
    </source>
</reference>
<dbReference type="PANTHER" id="PTHR23502:SF34">
    <property type="entry name" value="PROTEIN HOL1"/>
    <property type="match status" value="1"/>
</dbReference>
<comment type="caution">
    <text evidence="7">The sequence shown here is derived from an EMBL/GenBank/DDBJ whole genome shotgun (WGS) entry which is preliminary data.</text>
</comment>
<dbReference type="Gene3D" id="1.20.1250.20">
    <property type="entry name" value="MFS general substrate transporter like domains"/>
    <property type="match status" value="1"/>
</dbReference>
<dbReference type="PANTHER" id="PTHR23502">
    <property type="entry name" value="MAJOR FACILITATOR SUPERFAMILY"/>
    <property type="match status" value="1"/>
</dbReference>
<dbReference type="EMBL" id="JABWAB010000004">
    <property type="protein sequence ID" value="KAF6052689.1"/>
    <property type="molecule type" value="Genomic_DNA"/>
</dbReference>
<dbReference type="InterPro" id="IPR011701">
    <property type="entry name" value="MFS"/>
</dbReference>
<dbReference type="GO" id="GO:0015850">
    <property type="term" value="P:organic hydroxy compound transport"/>
    <property type="evidence" value="ECO:0007669"/>
    <property type="project" value="EnsemblFungi"/>
</dbReference>